<dbReference type="EMBL" id="JAWJAY010000210">
    <property type="protein sequence ID" value="MDV2887587.1"/>
    <property type="molecule type" value="Genomic_DNA"/>
</dbReference>
<feature type="non-terminal residue" evidence="2">
    <location>
        <position position="45"/>
    </location>
</feature>
<proteinExistence type="predicted"/>
<protein>
    <submittedName>
        <fullName evidence="2">1,3-beta-galactosyl-N-acetylhexosamine phosphorylase N-terminal domain-containing protein</fullName>
    </submittedName>
</protein>
<dbReference type="Pfam" id="PF09508">
    <property type="entry name" value="Lact_bio_phlase"/>
    <property type="match status" value="1"/>
</dbReference>
<accession>A0AAJ2NSM0</accession>
<evidence type="ECO:0000259" key="1">
    <source>
        <dbReference type="Pfam" id="PF09508"/>
    </source>
</evidence>
<dbReference type="RefSeq" id="WP_323467809.1">
    <property type="nucleotide sequence ID" value="NZ_JAWJAY010000210.1"/>
</dbReference>
<comment type="caution">
    <text evidence="2">The sequence shown here is derived from an EMBL/GenBank/DDBJ whole genome shotgun (WGS) entry which is preliminary data.</text>
</comment>
<dbReference type="Gene3D" id="3.20.20.80">
    <property type="entry name" value="Glycosidases"/>
    <property type="match status" value="1"/>
</dbReference>
<reference evidence="2" key="1">
    <citation type="submission" date="2023-10" db="EMBL/GenBank/DDBJ databases">
        <title>Screening of Alkalihalophilus pseudofirmusBZ-TG-HK211 and Its Alleviation of Salt Stress on Rapeseed Growth.</title>
        <authorList>
            <person name="Zhao B."/>
            <person name="Guo T."/>
        </authorList>
    </citation>
    <scope>NUCLEOTIDE SEQUENCE</scope>
    <source>
        <strain evidence="2">BZ-TG-HK211</strain>
    </source>
</reference>
<dbReference type="InterPro" id="IPR035080">
    <property type="entry name" value="Lact_bio_phlase-like_N"/>
</dbReference>
<evidence type="ECO:0000313" key="2">
    <source>
        <dbReference type="EMBL" id="MDV2887587.1"/>
    </source>
</evidence>
<organism evidence="2 3">
    <name type="scientific">Alkalihalophilus pseudofirmus</name>
    <name type="common">Bacillus pseudofirmus</name>
    <dbReference type="NCBI Taxonomy" id="79885"/>
    <lineage>
        <taxon>Bacteria</taxon>
        <taxon>Bacillati</taxon>
        <taxon>Bacillota</taxon>
        <taxon>Bacilli</taxon>
        <taxon>Bacillales</taxon>
        <taxon>Bacillaceae</taxon>
        <taxon>Alkalihalophilus</taxon>
    </lineage>
</organism>
<dbReference type="AlphaFoldDB" id="A0AAJ2NSM0"/>
<evidence type="ECO:0000313" key="3">
    <source>
        <dbReference type="Proteomes" id="UP001285636"/>
    </source>
</evidence>
<feature type="domain" description="Lacto-N-biose phosphorylase-like N-terminal TIM barrel" evidence="1">
    <location>
        <begin position="6"/>
        <end position="44"/>
    </location>
</feature>
<gene>
    <name evidence="2" type="ORF">RYX45_20655</name>
</gene>
<name>A0AAJ2NSM0_ALKPS</name>
<sequence length="45" mass="5153">MQKKKGRVTLPSEENFLTETQELMERWGADAIRDSDGTKLDEGIK</sequence>
<dbReference type="Proteomes" id="UP001285636">
    <property type="component" value="Unassembled WGS sequence"/>
</dbReference>